<dbReference type="PANTHER" id="PTHR43280">
    <property type="entry name" value="ARAC-FAMILY TRANSCRIPTIONAL REGULATOR"/>
    <property type="match status" value="1"/>
</dbReference>
<accession>H5XUC5</accession>
<dbReference type="AlphaFoldDB" id="H5XUC5"/>
<gene>
    <name evidence="5" type="ORF">DesyoDRAFT_2278</name>
</gene>
<evidence type="ECO:0000259" key="4">
    <source>
        <dbReference type="PROSITE" id="PS01124"/>
    </source>
</evidence>
<name>H5XUC5_9FIRM</name>
<dbReference type="RefSeq" id="WP_007782996.1">
    <property type="nucleotide sequence ID" value="NZ_CM001441.1"/>
</dbReference>
<dbReference type="GO" id="GO:0003700">
    <property type="term" value="F:DNA-binding transcription factor activity"/>
    <property type="evidence" value="ECO:0007669"/>
    <property type="project" value="InterPro"/>
</dbReference>
<dbReference type="PROSITE" id="PS01124">
    <property type="entry name" value="HTH_ARAC_FAMILY_2"/>
    <property type="match status" value="1"/>
</dbReference>
<dbReference type="Gene3D" id="2.60.120.10">
    <property type="entry name" value="Jelly Rolls"/>
    <property type="match status" value="1"/>
</dbReference>
<dbReference type="eggNOG" id="COG2207">
    <property type="taxonomic scope" value="Bacteria"/>
</dbReference>
<dbReference type="SUPFAM" id="SSF46689">
    <property type="entry name" value="Homeodomain-like"/>
    <property type="match status" value="1"/>
</dbReference>
<keyword evidence="2 5" id="KW-0238">DNA-binding</keyword>
<keyword evidence="3" id="KW-0804">Transcription</keyword>
<dbReference type="Pfam" id="PF02311">
    <property type="entry name" value="AraC_binding"/>
    <property type="match status" value="1"/>
</dbReference>
<evidence type="ECO:0000256" key="3">
    <source>
        <dbReference type="ARBA" id="ARBA00023163"/>
    </source>
</evidence>
<dbReference type="Gene3D" id="1.10.10.60">
    <property type="entry name" value="Homeodomain-like"/>
    <property type="match status" value="1"/>
</dbReference>
<dbReference type="eggNOG" id="COG1917">
    <property type="taxonomic scope" value="Bacteria"/>
</dbReference>
<dbReference type="Pfam" id="PF12833">
    <property type="entry name" value="HTH_18"/>
    <property type="match status" value="1"/>
</dbReference>
<dbReference type="InterPro" id="IPR014710">
    <property type="entry name" value="RmlC-like_jellyroll"/>
</dbReference>
<dbReference type="GO" id="GO:0043565">
    <property type="term" value="F:sequence-specific DNA binding"/>
    <property type="evidence" value="ECO:0007669"/>
    <property type="project" value="InterPro"/>
</dbReference>
<dbReference type="Proteomes" id="UP000005104">
    <property type="component" value="Chromosome"/>
</dbReference>
<dbReference type="InterPro" id="IPR011051">
    <property type="entry name" value="RmlC_Cupin_sf"/>
</dbReference>
<evidence type="ECO:0000313" key="5">
    <source>
        <dbReference type="EMBL" id="EHQ89361.1"/>
    </source>
</evidence>
<keyword evidence="1" id="KW-0805">Transcription regulation</keyword>
<dbReference type="SMART" id="SM00342">
    <property type="entry name" value="HTH_ARAC"/>
    <property type="match status" value="1"/>
</dbReference>
<dbReference type="PANTHER" id="PTHR43280:SF2">
    <property type="entry name" value="HTH-TYPE TRANSCRIPTIONAL REGULATOR EXSA"/>
    <property type="match status" value="1"/>
</dbReference>
<proteinExistence type="predicted"/>
<dbReference type="EMBL" id="CM001441">
    <property type="protein sequence ID" value="EHQ89361.1"/>
    <property type="molecule type" value="Genomic_DNA"/>
</dbReference>
<dbReference type="HOGENOM" id="CLU_000445_88_3_9"/>
<reference evidence="5 6" key="1">
    <citation type="submission" date="2011-11" db="EMBL/GenBank/DDBJ databases">
        <title>The Noncontiguous Finished genome of Desulfosporosinus youngiae DSM 17734.</title>
        <authorList>
            <consortium name="US DOE Joint Genome Institute (JGI-PGF)"/>
            <person name="Lucas S."/>
            <person name="Han J."/>
            <person name="Lapidus A."/>
            <person name="Cheng J.-F."/>
            <person name="Goodwin L."/>
            <person name="Pitluck S."/>
            <person name="Peters L."/>
            <person name="Ovchinnikova G."/>
            <person name="Lu M."/>
            <person name="Land M.L."/>
            <person name="Hauser L."/>
            <person name="Pester M."/>
            <person name="Spring S."/>
            <person name="Ollivier B."/>
            <person name="Rattei T."/>
            <person name="Klenk H.-P."/>
            <person name="Wagner M."/>
            <person name="Loy A."/>
            <person name="Woyke T.J."/>
        </authorList>
    </citation>
    <scope>NUCLEOTIDE SEQUENCE [LARGE SCALE GENOMIC DNA]</scope>
    <source>
        <strain evidence="5 6">DSM 17734</strain>
    </source>
</reference>
<dbReference type="InterPro" id="IPR009057">
    <property type="entry name" value="Homeodomain-like_sf"/>
</dbReference>
<organism evidence="5 6">
    <name type="scientific">Desulfosporosinus youngiae DSM 17734</name>
    <dbReference type="NCBI Taxonomy" id="768710"/>
    <lineage>
        <taxon>Bacteria</taxon>
        <taxon>Bacillati</taxon>
        <taxon>Bacillota</taxon>
        <taxon>Clostridia</taxon>
        <taxon>Eubacteriales</taxon>
        <taxon>Desulfitobacteriaceae</taxon>
        <taxon>Desulfosporosinus</taxon>
    </lineage>
</organism>
<evidence type="ECO:0000256" key="1">
    <source>
        <dbReference type="ARBA" id="ARBA00023015"/>
    </source>
</evidence>
<evidence type="ECO:0000256" key="2">
    <source>
        <dbReference type="ARBA" id="ARBA00023125"/>
    </source>
</evidence>
<dbReference type="STRING" id="768710.DesyoDRAFT_2278"/>
<protein>
    <submittedName>
        <fullName evidence="5">DNA-binding domain-containing protein, AraC-type</fullName>
    </submittedName>
</protein>
<dbReference type="SUPFAM" id="SSF51182">
    <property type="entry name" value="RmlC-like cupins"/>
    <property type="match status" value="1"/>
</dbReference>
<dbReference type="InterPro" id="IPR003313">
    <property type="entry name" value="AraC-bd"/>
</dbReference>
<feature type="domain" description="HTH araC/xylS-type" evidence="4">
    <location>
        <begin position="178"/>
        <end position="276"/>
    </location>
</feature>
<keyword evidence="6" id="KW-1185">Reference proteome</keyword>
<dbReference type="InterPro" id="IPR018060">
    <property type="entry name" value="HTH_AraC"/>
</dbReference>
<sequence>MAVRPEKIEFENGISVKAYVRGCQYPYHWHDTLEIIQVLKGSINIDVGDHNLTLHENDIAIVNMGELHRITKTHEDNKILFIQIDGCFCSSVLPDDEYLFFYCCSAYHETEAPQKYKKLRRYTALLTSALMDNPRGEHKQNIESILVDMLDYLTYNFDFLRWGYGTTPFTEKLVNRLKQIAKYAISDLDVQLRLKELAVEVGVSLQHLSHDIKDKFGLTFLELLYYSRCAYAAKLLLSTDARIIDIAMACGFSDTKYLVKYFRQYFHTYPSAFRKVHRTDIQTLSSQVEYREYPLSHALSQRNILE</sequence>
<evidence type="ECO:0000313" key="6">
    <source>
        <dbReference type="Proteomes" id="UP000005104"/>
    </source>
</evidence>